<evidence type="ECO:0000313" key="2">
    <source>
        <dbReference type="EMBL" id="EPS69933.1"/>
    </source>
</evidence>
<evidence type="ECO:0000313" key="3">
    <source>
        <dbReference type="Proteomes" id="UP000015453"/>
    </source>
</evidence>
<keyword evidence="3" id="KW-1185">Reference proteome</keyword>
<accession>S8E2Q0</accession>
<protein>
    <submittedName>
        <fullName evidence="2">Uncharacterized protein</fullName>
    </submittedName>
</protein>
<sequence>MQAQLRSRHVDPIDSLQNPPPPSKNEAAATPLGVKSRDAKPTHFSSSYSYEAI</sequence>
<reference evidence="2 3" key="1">
    <citation type="journal article" date="2013" name="BMC Genomics">
        <title>The miniature genome of a carnivorous plant Genlisea aurea contains a low number of genes and short non-coding sequences.</title>
        <authorList>
            <person name="Leushkin E.V."/>
            <person name="Sutormin R.A."/>
            <person name="Nabieva E.R."/>
            <person name="Penin A.A."/>
            <person name="Kondrashov A.S."/>
            <person name="Logacheva M.D."/>
        </authorList>
    </citation>
    <scope>NUCLEOTIDE SEQUENCE [LARGE SCALE GENOMIC DNA]</scope>
</reference>
<feature type="region of interest" description="Disordered" evidence="1">
    <location>
        <begin position="1"/>
        <end position="53"/>
    </location>
</feature>
<organism evidence="2 3">
    <name type="scientific">Genlisea aurea</name>
    <dbReference type="NCBI Taxonomy" id="192259"/>
    <lineage>
        <taxon>Eukaryota</taxon>
        <taxon>Viridiplantae</taxon>
        <taxon>Streptophyta</taxon>
        <taxon>Embryophyta</taxon>
        <taxon>Tracheophyta</taxon>
        <taxon>Spermatophyta</taxon>
        <taxon>Magnoliopsida</taxon>
        <taxon>eudicotyledons</taxon>
        <taxon>Gunneridae</taxon>
        <taxon>Pentapetalae</taxon>
        <taxon>asterids</taxon>
        <taxon>lamiids</taxon>
        <taxon>Lamiales</taxon>
        <taxon>Lentibulariaceae</taxon>
        <taxon>Genlisea</taxon>
    </lineage>
</organism>
<proteinExistence type="predicted"/>
<dbReference type="EMBL" id="AUSU01001895">
    <property type="protein sequence ID" value="EPS69933.1"/>
    <property type="molecule type" value="Genomic_DNA"/>
</dbReference>
<dbReference type="AlphaFoldDB" id="S8E2Q0"/>
<evidence type="ECO:0000256" key="1">
    <source>
        <dbReference type="SAM" id="MobiDB-lite"/>
    </source>
</evidence>
<feature type="compositionally biased region" description="Polar residues" evidence="1">
    <location>
        <begin position="43"/>
        <end position="53"/>
    </location>
</feature>
<gene>
    <name evidence="2" type="ORF">M569_04830</name>
</gene>
<dbReference type="Proteomes" id="UP000015453">
    <property type="component" value="Unassembled WGS sequence"/>
</dbReference>
<comment type="caution">
    <text evidence="2">The sequence shown here is derived from an EMBL/GenBank/DDBJ whole genome shotgun (WGS) entry which is preliminary data.</text>
</comment>
<name>S8E2Q0_9LAMI</name>